<gene>
    <name evidence="2" type="ORF">Cgig2_018886</name>
</gene>
<reference evidence="2" key="1">
    <citation type="submission" date="2022-04" db="EMBL/GenBank/DDBJ databases">
        <title>Carnegiea gigantea Genome sequencing and assembly v2.</title>
        <authorList>
            <person name="Copetti D."/>
            <person name="Sanderson M.J."/>
            <person name="Burquez A."/>
            <person name="Wojciechowski M.F."/>
        </authorList>
    </citation>
    <scope>NUCLEOTIDE SEQUENCE</scope>
    <source>
        <strain evidence="2">SGP5-SGP5p</strain>
        <tissue evidence="2">Aerial part</tissue>
    </source>
</reference>
<dbReference type="EMBL" id="JAKOGI010000235">
    <property type="protein sequence ID" value="KAJ8438975.1"/>
    <property type="molecule type" value="Genomic_DNA"/>
</dbReference>
<keyword evidence="3" id="KW-1185">Reference proteome</keyword>
<dbReference type="Proteomes" id="UP001153076">
    <property type="component" value="Unassembled WGS sequence"/>
</dbReference>
<dbReference type="AlphaFoldDB" id="A0A9Q1QFV5"/>
<dbReference type="InterPro" id="IPR026960">
    <property type="entry name" value="RVT-Znf"/>
</dbReference>
<protein>
    <recommendedName>
        <fullName evidence="1">Reverse transcriptase zinc-binding domain-containing protein</fullName>
    </recommendedName>
</protein>
<accession>A0A9Q1QFV5</accession>
<proteinExistence type="predicted"/>
<evidence type="ECO:0000313" key="3">
    <source>
        <dbReference type="Proteomes" id="UP001153076"/>
    </source>
</evidence>
<sequence>MLTRILGGSTREQTYEQPTTFMVIMPKPSHLSSVRVCDLIDHDNACWQENLVREYFSPVDAEVILTMPLCASWPHDKLIWRYSLDGAFSVRSAYHMIVKSRTLGSEGSSHAQHNKWKALWKLCLLPRIKIFAWRICKRILPTNSNLAHRLPSWNMNCPICGHYEESDTHALLEFPLAVQIWGEVCCKFAWTLSRRPAPISWCPPQTGMYMLNFDGGKVGESGWGRGVVIRKSLGDVMITGTEQGQGLQNQWWRRHLLAYWGCDVRWVLASTILW</sequence>
<dbReference type="OrthoDB" id="914227at2759"/>
<evidence type="ECO:0000313" key="2">
    <source>
        <dbReference type="EMBL" id="KAJ8438975.1"/>
    </source>
</evidence>
<feature type="domain" description="Reverse transcriptase zinc-binding" evidence="1">
    <location>
        <begin position="88"/>
        <end position="181"/>
    </location>
</feature>
<name>A0A9Q1QFV5_9CARY</name>
<evidence type="ECO:0000259" key="1">
    <source>
        <dbReference type="Pfam" id="PF13966"/>
    </source>
</evidence>
<comment type="caution">
    <text evidence="2">The sequence shown here is derived from an EMBL/GenBank/DDBJ whole genome shotgun (WGS) entry which is preliminary data.</text>
</comment>
<dbReference type="Pfam" id="PF13966">
    <property type="entry name" value="zf-RVT"/>
    <property type="match status" value="1"/>
</dbReference>
<organism evidence="2 3">
    <name type="scientific">Carnegiea gigantea</name>
    <dbReference type="NCBI Taxonomy" id="171969"/>
    <lineage>
        <taxon>Eukaryota</taxon>
        <taxon>Viridiplantae</taxon>
        <taxon>Streptophyta</taxon>
        <taxon>Embryophyta</taxon>
        <taxon>Tracheophyta</taxon>
        <taxon>Spermatophyta</taxon>
        <taxon>Magnoliopsida</taxon>
        <taxon>eudicotyledons</taxon>
        <taxon>Gunneridae</taxon>
        <taxon>Pentapetalae</taxon>
        <taxon>Caryophyllales</taxon>
        <taxon>Cactineae</taxon>
        <taxon>Cactaceae</taxon>
        <taxon>Cactoideae</taxon>
        <taxon>Echinocereeae</taxon>
        <taxon>Carnegiea</taxon>
    </lineage>
</organism>